<sequence length="424" mass="45352">MGATSLSVVARKAAGTCGDSGWQRGRLVGIPDESNRPNRTSLSVNVRKAAGRVVASFLFPSRGTSLSVTARKAAERVVAQLDGDGDRSMSLSVNMWKAAGHECGGFILFSFKGAGDVSVCERAEGSGACGGSIGVKAAYREVIASYFGFIAPTLGDSMDEPEGLPALCADIAGTYGGFILSFFKAAERVVASYFVFQSKYDPSPFSFLLSRADPACSRGGCWRTSLSVNAWKAAGRVVARLFGEGSTSMSLPMDFCDCANDSDEDEYIQVVCAYTKCIKAVQVTDDTSDTVNNWRPPECKSSLAILRAREPTITEVPYIIPRNSVPVTNHKWSRNSFVKGVIKASLVAVMDSMTLVGAWPALLRESSLALPMIDVVLPGLPQPCTGQWVLVVDVPVSFQDMSKHSLELLGINPDKNVEKGLVQQ</sequence>
<gene>
    <name evidence="1" type="ORF">Pc21g09070</name>
    <name evidence="1" type="ORF">PCH_Pc21g09070</name>
</gene>
<reference evidence="1 2" key="1">
    <citation type="journal article" date="2008" name="Nat. Biotechnol.">
        <title>Genome sequencing and analysis of the filamentous fungus Penicillium chrysogenum.</title>
        <authorList>
            <person name="van den Berg M.A."/>
            <person name="Albang R."/>
            <person name="Albermann K."/>
            <person name="Badger J.H."/>
            <person name="Daran J.-M."/>
            <person name="Driessen A.J.M."/>
            <person name="Garcia-Estrada C."/>
            <person name="Fedorova N.D."/>
            <person name="Harris D.M."/>
            <person name="Heijne W.H.M."/>
            <person name="Joardar V.S."/>
            <person name="Kiel J.A.K.W."/>
            <person name="Kovalchuk A."/>
            <person name="Martin J.F."/>
            <person name="Nierman W.C."/>
            <person name="Nijland J.G."/>
            <person name="Pronk J.T."/>
            <person name="Roubos J.A."/>
            <person name="van der Klei I.J."/>
            <person name="van Peij N.N.M.E."/>
            <person name="Veenhuis M."/>
            <person name="von Doehren H."/>
            <person name="Wagner C."/>
            <person name="Wortman J.R."/>
            <person name="Bovenberg R.A.L."/>
        </authorList>
    </citation>
    <scope>NUCLEOTIDE SEQUENCE [LARGE SCALE GENOMIC DNA]</scope>
    <source>
        <strain evidence="2">ATCC 28089 / DSM 1075 / NRRL 1951 / Wisconsin 54-1255</strain>
    </source>
</reference>
<evidence type="ECO:0000313" key="1">
    <source>
        <dbReference type="EMBL" id="CAP95804.1"/>
    </source>
</evidence>
<dbReference type="EMBL" id="AM920436">
    <property type="protein sequence ID" value="CAP95804.1"/>
    <property type="molecule type" value="Genomic_DNA"/>
</dbReference>
<proteinExistence type="predicted"/>
<keyword evidence="2" id="KW-1185">Reference proteome</keyword>
<dbReference type="VEuPathDB" id="FungiDB:PCH_Pc21g09070"/>
<accession>B6HMS5</accession>
<dbReference type="Proteomes" id="UP000000724">
    <property type="component" value="Contig Pc00c21"/>
</dbReference>
<dbReference type="AlphaFoldDB" id="B6HMS5"/>
<organism evidence="1 2">
    <name type="scientific">Penicillium rubens (strain ATCC 28089 / DSM 1075 / NRRL 1951 / Wisconsin 54-1255)</name>
    <name type="common">Penicillium chrysogenum</name>
    <dbReference type="NCBI Taxonomy" id="500485"/>
    <lineage>
        <taxon>Eukaryota</taxon>
        <taxon>Fungi</taxon>
        <taxon>Dikarya</taxon>
        <taxon>Ascomycota</taxon>
        <taxon>Pezizomycotina</taxon>
        <taxon>Eurotiomycetes</taxon>
        <taxon>Eurotiomycetidae</taxon>
        <taxon>Eurotiales</taxon>
        <taxon>Aspergillaceae</taxon>
        <taxon>Penicillium</taxon>
        <taxon>Penicillium chrysogenum species complex</taxon>
    </lineage>
</organism>
<dbReference type="HOGENOM" id="CLU_647418_0_0_1"/>
<evidence type="ECO:0000313" key="2">
    <source>
        <dbReference type="Proteomes" id="UP000000724"/>
    </source>
</evidence>
<protein>
    <submittedName>
        <fullName evidence="1">Uncharacterized protein</fullName>
    </submittedName>
</protein>
<dbReference type="OMA" id="PPECKSS"/>
<dbReference type="OrthoDB" id="4369500at2759"/>
<name>B6HMS5_PENRW</name>